<comment type="caution">
    <text evidence="2">The sequence shown here is derived from an EMBL/GenBank/DDBJ whole genome shotgun (WGS) entry which is preliminary data.</text>
</comment>
<organism evidence="2 3">
    <name type="scientific">Halobacteriovorax marinus</name>
    <dbReference type="NCBI Taxonomy" id="97084"/>
    <lineage>
        <taxon>Bacteria</taxon>
        <taxon>Pseudomonadati</taxon>
        <taxon>Bdellovibrionota</taxon>
        <taxon>Bacteriovoracia</taxon>
        <taxon>Bacteriovoracales</taxon>
        <taxon>Halobacteriovoraceae</taxon>
        <taxon>Halobacteriovorax</taxon>
    </lineage>
</organism>
<protein>
    <recommendedName>
        <fullName evidence="1">DUF427 domain-containing protein</fullName>
    </recommendedName>
</protein>
<dbReference type="PANTHER" id="PTHR34310:SF9">
    <property type="entry name" value="BLR5716 PROTEIN"/>
    <property type="match status" value="1"/>
</dbReference>
<evidence type="ECO:0000259" key="1">
    <source>
        <dbReference type="Pfam" id="PF04248"/>
    </source>
</evidence>
<dbReference type="PANTHER" id="PTHR34310">
    <property type="entry name" value="DUF427 DOMAIN PROTEIN (AFU_ORTHOLOGUE AFUA_3G02220)"/>
    <property type="match status" value="1"/>
</dbReference>
<name>A0A1Y5FAK9_9BACT</name>
<gene>
    <name evidence="2" type="ORF">A9Q84_14325</name>
</gene>
<dbReference type="Proteomes" id="UP000196531">
    <property type="component" value="Unassembled WGS sequence"/>
</dbReference>
<reference evidence="3" key="1">
    <citation type="journal article" date="2017" name="Proc. Natl. Acad. Sci. U.S.A.">
        <title>Simulation of Deepwater Horizon oil plume reveals substrate specialization within a complex community of hydrocarbon-degraders.</title>
        <authorList>
            <person name="Hu P."/>
            <person name="Dubinsky E.A."/>
            <person name="Probst A.J."/>
            <person name="Wang J."/>
            <person name="Sieber C.M.K."/>
            <person name="Tom L.M."/>
            <person name="Gardinali P."/>
            <person name="Banfield J.F."/>
            <person name="Atlas R.M."/>
            <person name="Andersen G.L."/>
        </authorList>
    </citation>
    <scope>NUCLEOTIDE SEQUENCE [LARGE SCALE GENOMIC DNA]</scope>
</reference>
<accession>A0A1Y5FAK9</accession>
<dbReference type="Pfam" id="PF04248">
    <property type="entry name" value="NTP_transf_9"/>
    <property type="match status" value="1"/>
</dbReference>
<dbReference type="EMBL" id="MAAO01000007">
    <property type="protein sequence ID" value="OUR95674.1"/>
    <property type="molecule type" value="Genomic_DNA"/>
</dbReference>
<dbReference type="InterPro" id="IPR007361">
    <property type="entry name" value="DUF427"/>
</dbReference>
<evidence type="ECO:0000313" key="2">
    <source>
        <dbReference type="EMBL" id="OUR95674.1"/>
    </source>
</evidence>
<dbReference type="InterPro" id="IPR038694">
    <property type="entry name" value="DUF427_sf"/>
</dbReference>
<evidence type="ECO:0000313" key="3">
    <source>
        <dbReference type="Proteomes" id="UP000196531"/>
    </source>
</evidence>
<dbReference type="AlphaFoldDB" id="A0A1Y5FAK9"/>
<feature type="domain" description="DUF427" evidence="1">
    <location>
        <begin position="15"/>
        <end position="106"/>
    </location>
</feature>
<sequence length="117" mass="13392">MIHYLEFEFPKFEVVASIAGEILAITSSPVLLNEIGGIGYKPVYYFPVKDVNLEIFLKSDFKSHCYLKGDGNYYSTKIKGELFEEIAWQYKESFPEAKPLEGLIAFNLTKVDIQINK</sequence>
<dbReference type="Gene3D" id="2.170.150.40">
    <property type="entry name" value="Domain of unknown function (DUF427)"/>
    <property type="match status" value="1"/>
</dbReference>
<proteinExistence type="predicted"/>